<dbReference type="Gene3D" id="3.40.50.300">
    <property type="entry name" value="P-loop containing nucleotide triphosphate hydrolases"/>
    <property type="match status" value="1"/>
</dbReference>
<dbReference type="EMBL" id="NKCL01000635">
    <property type="protein sequence ID" value="RSL58103.1"/>
    <property type="molecule type" value="Genomic_DNA"/>
</dbReference>
<feature type="coiled-coil region" evidence="1">
    <location>
        <begin position="1810"/>
        <end position="1837"/>
    </location>
</feature>
<feature type="region of interest" description="Disordered" evidence="2">
    <location>
        <begin position="1010"/>
        <end position="1046"/>
    </location>
</feature>
<evidence type="ECO:0000313" key="4">
    <source>
        <dbReference type="EMBL" id="RSL58103.1"/>
    </source>
</evidence>
<organism evidence="4 5">
    <name type="scientific">Fusarium floridanum</name>
    <dbReference type="NCBI Taxonomy" id="1325733"/>
    <lineage>
        <taxon>Eukaryota</taxon>
        <taxon>Fungi</taxon>
        <taxon>Dikarya</taxon>
        <taxon>Ascomycota</taxon>
        <taxon>Pezizomycotina</taxon>
        <taxon>Sordariomycetes</taxon>
        <taxon>Hypocreomycetidae</taxon>
        <taxon>Hypocreales</taxon>
        <taxon>Nectriaceae</taxon>
        <taxon>Fusarium</taxon>
        <taxon>Fusarium solani species complex</taxon>
    </lineage>
</organism>
<protein>
    <recommendedName>
        <fullName evidence="3">DEAD/DEAH-box helicase domain-containing protein</fullName>
    </recommendedName>
</protein>
<feature type="region of interest" description="Disordered" evidence="2">
    <location>
        <begin position="2039"/>
        <end position="2086"/>
    </location>
</feature>
<keyword evidence="5" id="KW-1185">Reference proteome</keyword>
<dbReference type="GO" id="GO:0003676">
    <property type="term" value="F:nucleic acid binding"/>
    <property type="evidence" value="ECO:0007669"/>
    <property type="project" value="InterPro"/>
</dbReference>
<feature type="compositionally biased region" description="Acidic residues" evidence="2">
    <location>
        <begin position="401"/>
        <end position="443"/>
    </location>
</feature>
<feature type="compositionally biased region" description="Basic residues" evidence="2">
    <location>
        <begin position="2329"/>
        <end position="2347"/>
    </location>
</feature>
<comment type="caution">
    <text evidence="4">The sequence shown here is derived from an EMBL/GenBank/DDBJ whole genome shotgun (WGS) entry which is preliminary data.</text>
</comment>
<evidence type="ECO:0000259" key="3">
    <source>
        <dbReference type="Pfam" id="PF00270"/>
    </source>
</evidence>
<name>A0A428PYM0_9HYPO</name>
<dbReference type="Pfam" id="PF00270">
    <property type="entry name" value="DEAD"/>
    <property type="match status" value="1"/>
</dbReference>
<feature type="compositionally biased region" description="Basic and acidic residues" evidence="2">
    <location>
        <begin position="2039"/>
        <end position="2051"/>
    </location>
</feature>
<feature type="region of interest" description="Disordered" evidence="2">
    <location>
        <begin position="1727"/>
        <end position="1746"/>
    </location>
</feature>
<feature type="region of interest" description="Disordered" evidence="2">
    <location>
        <begin position="2326"/>
        <end position="2363"/>
    </location>
</feature>
<dbReference type="PANTHER" id="PTHR35711">
    <property type="entry name" value="EXPRESSED PROTEIN"/>
    <property type="match status" value="1"/>
</dbReference>
<feature type="compositionally biased region" description="Basic and acidic residues" evidence="2">
    <location>
        <begin position="1727"/>
        <end position="1741"/>
    </location>
</feature>
<dbReference type="GO" id="GO:0005524">
    <property type="term" value="F:ATP binding"/>
    <property type="evidence" value="ECO:0007669"/>
    <property type="project" value="InterPro"/>
</dbReference>
<feature type="region of interest" description="Disordered" evidence="2">
    <location>
        <begin position="384"/>
        <end position="443"/>
    </location>
</feature>
<feature type="region of interest" description="Disordered" evidence="2">
    <location>
        <begin position="943"/>
        <end position="978"/>
    </location>
</feature>
<dbReference type="InterPro" id="IPR027417">
    <property type="entry name" value="P-loop_NTPase"/>
</dbReference>
<feature type="region of interest" description="Disordered" evidence="2">
    <location>
        <begin position="1064"/>
        <end position="1151"/>
    </location>
</feature>
<proteinExistence type="predicted"/>
<feature type="coiled-coil region" evidence="1">
    <location>
        <begin position="2486"/>
        <end position="2513"/>
    </location>
</feature>
<evidence type="ECO:0000313" key="5">
    <source>
        <dbReference type="Proteomes" id="UP000287972"/>
    </source>
</evidence>
<dbReference type="PANTHER" id="PTHR35711:SF1">
    <property type="entry name" value="ECTODERMAL, ISOFORM F"/>
    <property type="match status" value="1"/>
</dbReference>
<evidence type="ECO:0000256" key="2">
    <source>
        <dbReference type="SAM" id="MobiDB-lite"/>
    </source>
</evidence>
<dbReference type="Proteomes" id="UP000287972">
    <property type="component" value="Unassembled WGS sequence"/>
</dbReference>
<evidence type="ECO:0000256" key="1">
    <source>
        <dbReference type="SAM" id="Coils"/>
    </source>
</evidence>
<sequence>MATQELLSNLNLFHDARARVLICTQDDCKFALSNGPSRVTTHLRDKHNIPTEARKGLSRLLKSLSPPGLLDPDEVPLRADGSPEHDKLRVYEGFACIHCPFRTISRQLIRRHLSSPPDDCRFRADHARPRPRRDLDQQFECVYLQTWTTGSTRKYWIIKRGGSIVRPVDGPAVQAHLRAVLTRELDRRQRPAAAEPAGEMTAFALQRPWMERTGWDQTYRGRGRRQVLAAMTRTFTSPGGREHLLGRRGVCGLDEDLISPGGDEDRIASLVRLADVMIDRCEETVRKTSRHVLCWLRSTQTSSIYSKPFTLVQQASSSGKYRLLLKRCLAMVFRLYRMPPDTRMQAAGLALNKKQLQFLDAIWAHEAVGDSAALEKLAGKYRGSARRGQTAAGHGEYRQDQDEDDEGNLEEDEEDDEEEKEEKDDDDDDEDNDDKEDEDGYDDEIIDEEAGAGAARGSPEELVELLFGLTLALATQPVIDGQPQTTVLIYFSGILGFSSSPDSAFLPARSYTSTLSRLIYILRLLFLEYALPLRAYHTLALQRRPRIGQLNRLQPIRRQYMVMESQSPLEELLSLRNFGYVMSRTDTPPCLLRWSDNGQVVSLGDEISISMGQFRRLPEHFIKEAARLCTEMMFSWDPAIDLSSIRDDMTNNEEGFSFVLHPGNKLDTAYLELCCRASRAHRHGLLRGGDWEWNAVFQYFKKDEALRAAILGGMFCAGGQLSRCTELLSLLCSNGELHPRGIYVYDRSMIYITRYHKAKRATNREFVVARFLPAQLGHILYKYLVYIRPFIDMLHRERGLGLSGEAAVESPLLFREDIVTPSRPWQTGRLTAILKGATSTVWGIPVNSRQFRQISIGITEKHVREVFQPFNRFDDKSASASRNVVFAWQSGHRPLQRGTTYGLDGAFPTKLQPQLLELYRWAASRWHEFLHLPSHAAHMPVTEDPLKRDVRSSPLTGCRDGDEDEDGDGDTGVATSVAASPPRVALGWSCSPQAAERHPPARQALVWRSCGPAPGRATQQQQIRRTDRDPSSSDGSRDGEAAREKEDAIAFFNRIYREDQEAFERESLRQRQQQAAWDEPARHDRSAKRSIHQTSGSQDAAPHPKRSRTLPFPLSLERGRDSGPGRLGQASQVGRDPPHDDRRYRSLFGHPSDLPTTGAIDSLQAMLDHLRGRISFSNDNNALRARIKLWKLGERLEGWSTVGCQLCFINDEPGLDHTIDDCTMIGSDTARRLLGWLETLRLDRFGRTYGLCSLCTEDSQVCQEVVVANQICCASTEDEKNHWRQRRDSAAGPDGLCENKLVIRRTIAALCTSDDQILGKALTKFISEKDGVDLTAESQAIEWFERKVPHREAWVPQLLVVLDILVAAFDLLRGRRRRDRRADSDHDGSSEGGVGLHCDVPNLEMSWGDSDEVAGWKVVMDWWSQRLFRNGPASGWFEVGFGGPVSQDPDEAAVADRLMQTLNQQERRFDLEDKERIKAADSKLDANAWLEHVGWATHLQGFDPEAMQRLVDPVGEEEHELQLIHDSLVRVMDRARAIATPTHVGSHALFEVQRKEVDKKPRRPFDNRIEDDTWTRYTAVWTKLVYYIYRAEKMPDADRPKFRLSKRQGDLMDDLAELVEAHVDDPEAQPLDEDQVDGLTLQVVMALLDHRLTVGEYRSAIISGLAVMGIRKDGGWMDVLDYTPMYSAVIKVARAMVVYQSYQERQAEVMRLKQDKMDEWMMRRRQEGNQTWEEQHARKEAEEEAEEEATSIFRIVRGKVQRFMTVTPKDPHAEATPMDWIYEARTYGMHIRFNTPAGGTIDWVGDRIKHRRVQFRMDELTEMLHALKREARELLATLTMVDDISQLPRIPWSSMEDDHSEDKVGYSFLDDDRNHTWLAAGKSWNARQIIKTQGRRKSWFDHGREDGKPFQARAVQSYGKTFDEFMEKMFLLMHMAGGQPARSTEILGIRYKNTMNGGVRNIFAHDGLMCFVTSYHKSFRATGQAKVIHRYLPREIGELLVWYLWLVLPWWQQIQGVIKDAGIRSPYLWPDEVVRRDEVSETEQRERRQAEMENQDNQDGIGSGGGDDRGDEDGTDEPGSNARFDSWVQERNWTSDRVRRIIQRDSRRLLGTMLNISSWRQIAIAISRRYLDKAFKESTMDGVEEDDDGVDDNPIDLQAGHGTHVAGMVYARELQQGLFSTATMRDKFRSVSRQWHRFLEFREGDSLAVAIRRKREPFETDREHHQLQRFRRLQQVDIAARLREMMGPDAAFRGQQETVIRAIMRGESPIVQIAGTGEGKSMSFMLPAYCSSDDGGTTIVIVPLVALRDDLHGRCAKSQIATVVDVRPAKRRDHHKQQQQRRRRRRQNTSQTGSGEVGADQEAEDSRVVKIVQDWLHRNSRGRVIVYANTIDRVERFVSAKWCRRVVLDQVMDGQYDRAGCHPESEVACDVCQRQRDQLALEEDMSWFEREGDMAMEAEARRVQECQETEVEERFRRAQQNSRYEQFKARQDAMQVNEEAKMLEEELALMAGRWKSARYEVRGGGDR</sequence>
<feature type="domain" description="DEAD/DEAH-box helicase" evidence="3">
    <location>
        <begin position="2255"/>
        <end position="2340"/>
    </location>
</feature>
<keyword evidence="1" id="KW-0175">Coiled coil</keyword>
<dbReference type="InterPro" id="IPR011545">
    <property type="entry name" value="DEAD/DEAH_box_helicase_dom"/>
</dbReference>
<dbReference type="SUPFAM" id="SSF52540">
    <property type="entry name" value="P-loop containing nucleoside triphosphate hydrolases"/>
    <property type="match status" value="1"/>
</dbReference>
<accession>A0A428PYM0</accession>
<feature type="compositionally biased region" description="Basic and acidic residues" evidence="2">
    <location>
        <begin position="1024"/>
        <end position="1046"/>
    </location>
</feature>
<reference evidence="4 5" key="1">
    <citation type="submission" date="2017-06" db="EMBL/GenBank/DDBJ databases">
        <title>Comparative genomic analysis of Ambrosia Fusariam Clade fungi.</title>
        <authorList>
            <person name="Stajich J.E."/>
            <person name="Carrillo J."/>
            <person name="Kijimoto T."/>
            <person name="Eskalen A."/>
            <person name="O'Donnell K."/>
            <person name="Kasson M."/>
        </authorList>
    </citation>
    <scope>NUCLEOTIDE SEQUENCE [LARGE SCALE GENOMIC DNA]</scope>
    <source>
        <strain evidence="4 5">NRRL62606</strain>
    </source>
</reference>
<gene>
    <name evidence="4" type="ORF">CEP51_014126</name>
</gene>